<dbReference type="EC" id="2.7.7.-" evidence="9"/>
<evidence type="ECO:0000256" key="10">
    <source>
        <dbReference type="SAM" id="MobiDB-lite"/>
    </source>
</evidence>
<dbReference type="GO" id="GO:0006269">
    <property type="term" value="P:DNA replication, synthesis of primer"/>
    <property type="evidence" value="ECO:0007669"/>
    <property type="project" value="UniProtKB-KW"/>
</dbReference>
<dbReference type="InterPro" id="IPR002755">
    <property type="entry name" value="DNA_primase_S"/>
</dbReference>
<accession>A0A6A6NV52</accession>
<keyword evidence="12" id="KW-1185">Reference proteome</keyword>
<name>A0A6A6NV52_9PEZI</name>
<protein>
    <recommendedName>
        <fullName evidence="9">DNA primase</fullName>
        <ecNumber evidence="9">2.7.7.-</ecNumber>
    </recommendedName>
</protein>
<feature type="compositionally biased region" description="Low complexity" evidence="10">
    <location>
        <begin position="1"/>
        <end position="18"/>
    </location>
</feature>
<dbReference type="FunFam" id="3.90.920.10:FF:000002">
    <property type="entry name" value="DNA primase"/>
    <property type="match status" value="1"/>
</dbReference>
<keyword evidence="6 9" id="KW-0235">DNA replication</keyword>
<dbReference type="GO" id="GO:0003899">
    <property type="term" value="F:DNA-directed RNA polymerase activity"/>
    <property type="evidence" value="ECO:0007669"/>
    <property type="project" value="InterPro"/>
</dbReference>
<evidence type="ECO:0000256" key="3">
    <source>
        <dbReference type="ARBA" id="ARBA00022515"/>
    </source>
</evidence>
<dbReference type="GO" id="GO:0005658">
    <property type="term" value="C:alpha DNA polymerase:primase complex"/>
    <property type="evidence" value="ECO:0007669"/>
    <property type="project" value="UniProtKB-ARBA"/>
</dbReference>
<keyword evidence="5" id="KW-0548">Nucleotidyltransferase</keyword>
<keyword evidence="3 9" id="KW-0639">Primosome</keyword>
<evidence type="ECO:0000256" key="4">
    <source>
        <dbReference type="ARBA" id="ARBA00022679"/>
    </source>
</evidence>
<gene>
    <name evidence="11" type="ORF">BDY21DRAFT_289575</name>
</gene>
<feature type="compositionally biased region" description="Acidic residues" evidence="10">
    <location>
        <begin position="31"/>
        <end position="40"/>
    </location>
</feature>
<evidence type="ECO:0000256" key="8">
    <source>
        <dbReference type="ARBA" id="ARBA00023163"/>
    </source>
</evidence>
<dbReference type="OrthoDB" id="19606at2759"/>
<keyword evidence="4 9" id="KW-0808">Transferase</keyword>
<dbReference type="InterPro" id="IPR014052">
    <property type="entry name" value="DNA_primase_ssu_euk/arc"/>
</dbReference>
<evidence type="ECO:0000256" key="5">
    <source>
        <dbReference type="ARBA" id="ARBA00022695"/>
    </source>
</evidence>
<evidence type="ECO:0000313" key="11">
    <source>
        <dbReference type="EMBL" id="KAF2455354.1"/>
    </source>
</evidence>
<dbReference type="CDD" id="cd04860">
    <property type="entry name" value="AE_Prim_S"/>
    <property type="match status" value="1"/>
</dbReference>
<dbReference type="NCBIfam" id="TIGR00335">
    <property type="entry name" value="primase_sml"/>
    <property type="match status" value="1"/>
</dbReference>
<organism evidence="11 12">
    <name type="scientific">Lineolata rhizophorae</name>
    <dbReference type="NCBI Taxonomy" id="578093"/>
    <lineage>
        <taxon>Eukaryota</taxon>
        <taxon>Fungi</taxon>
        <taxon>Dikarya</taxon>
        <taxon>Ascomycota</taxon>
        <taxon>Pezizomycotina</taxon>
        <taxon>Dothideomycetes</taxon>
        <taxon>Dothideomycetes incertae sedis</taxon>
        <taxon>Lineolatales</taxon>
        <taxon>Lineolataceae</taxon>
        <taxon>Lineolata</taxon>
    </lineage>
</organism>
<keyword evidence="8" id="KW-0804">Transcription</keyword>
<evidence type="ECO:0000256" key="7">
    <source>
        <dbReference type="ARBA" id="ARBA00022723"/>
    </source>
</evidence>
<dbReference type="EMBL" id="MU001687">
    <property type="protein sequence ID" value="KAF2455354.1"/>
    <property type="molecule type" value="Genomic_DNA"/>
</dbReference>
<feature type="region of interest" description="Disordered" evidence="10">
    <location>
        <begin position="1"/>
        <end position="45"/>
    </location>
</feature>
<dbReference type="AlphaFoldDB" id="A0A6A6NV52"/>
<dbReference type="Pfam" id="PF01896">
    <property type="entry name" value="DNA_primase_S"/>
    <property type="match status" value="1"/>
</dbReference>
<reference evidence="11" key="1">
    <citation type="journal article" date="2020" name="Stud. Mycol.">
        <title>101 Dothideomycetes genomes: a test case for predicting lifestyles and emergence of pathogens.</title>
        <authorList>
            <person name="Haridas S."/>
            <person name="Albert R."/>
            <person name="Binder M."/>
            <person name="Bloem J."/>
            <person name="Labutti K."/>
            <person name="Salamov A."/>
            <person name="Andreopoulos B."/>
            <person name="Baker S."/>
            <person name="Barry K."/>
            <person name="Bills G."/>
            <person name="Bluhm B."/>
            <person name="Cannon C."/>
            <person name="Castanera R."/>
            <person name="Culley D."/>
            <person name="Daum C."/>
            <person name="Ezra D."/>
            <person name="Gonzalez J."/>
            <person name="Henrissat B."/>
            <person name="Kuo A."/>
            <person name="Liang C."/>
            <person name="Lipzen A."/>
            <person name="Lutzoni F."/>
            <person name="Magnuson J."/>
            <person name="Mondo S."/>
            <person name="Nolan M."/>
            <person name="Ohm R."/>
            <person name="Pangilinan J."/>
            <person name="Park H.-J."/>
            <person name="Ramirez L."/>
            <person name="Alfaro M."/>
            <person name="Sun H."/>
            <person name="Tritt A."/>
            <person name="Yoshinaga Y."/>
            <person name="Zwiers L.-H."/>
            <person name="Turgeon B."/>
            <person name="Goodwin S."/>
            <person name="Spatafora J."/>
            <person name="Crous P."/>
            <person name="Grigoriev I."/>
        </authorList>
    </citation>
    <scope>NUCLEOTIDE SEQUENCE</scope>
    <source>
        <strain evidence="11">ATCC 16933</strain>
    </source>
</reference>
<comment type="similarity">
    <text evidence="1 9">Belongs to the eukaryotic-type primase small subunit family.</text>
</comment>
<dbReference type="PANTHER" id="PTHR10536">
    <property type="entry name" value="DNA PRIMASE SMALL SUBUNIT"/>
    <property type="match status" value="1"/>
</dbReference>
<keyword evidence="2 9" id="KW-0240">DNA-directed RNA polymerase</keyword>
<proteinExistence type="inferred from homology"/>
<dbReference type="Proteomes" id="UP000799766">
    <property type="component" value="Unassembled WGS sequence"/>
</dbReference>
<keyword evidence="7" id="KW-0479">Metal-binding</keyword>
<evidence type="ECO:0000256" key="9">
    <source>
        <dbReference type="RuleBase" id="RU003514"/>
    </source>
</evidence>
<evidence type="ECO:0000256" key="6">
    <source>
        <dbReference type="ARBA" id="ARBA00022705"/>
    </source>
</evidence>
<evidence type="ECO:0000256" key="2">
    <source>
        <dbReference type="ARBA" id="ARBA00022478"/>
    </source>
</evidence>
<dbReference type="GO" id="GO:0046872">
    <property type="term" value="F:metal ion binding"/>
    <property type="evidence" value="ECO:0007669"/>
    <property type="project" value="UniProtKB-KW"/>
</dbReference>
<dbReference type="Gene3D" id="3.90.920.10">
    <property type="entry name" value="DNA primase, PRIM domain"/>
    <property type="match status" value="1"/>
</dbReference>
<dbReference type="SUPFAM" id="SSF56747">
    <property type="entry name" value="Prim-pol domain"/>
    <property type="match status" value="1"/>
</dbReference>
<evidence type="ECO:0000313" key="12">
    <source>
        <dbReference type="Proteomes" id="UP000799766"/>
    </source>
</evidence>
<feature type="compositionally biased region" description="Basic and acidic residues" evidence="10">
    <location>
        <begin position="21"/>
        <end position="30"/>
    </location>
</feature>
<sequence>MDSSAESGDGSSSQGSSSPAHEVEKIKMNDIMDEESDDEFPSSMPSEQVALQQKLATAKAISPRYSDPDIMRAFYQRLYPFRFLFRWLNHSPKPSKDFTFREFAFTLQNDAYLRFQSFPTGDLLRKQCISMTPTRFEIGPVYSSNPRDRKLAKNTSEFKPLTRELVFDVDMDDYDSLRTCCQGAKVCSKCWAFLTMAIQVLDTSLRDDFGYEHILWVYSGRRGVHAWVCDRKARELDDSKRKAIAGYMELLKGGDQSGKKVNIKRPLHPHLQRSLKLLEPHFGKTILTEQDTWRHSSKADHLLSLLPPSAATLRIALQEAWASDPSRTGRQKWDDITDLAKKGAGGLDLDTKALHHTQQDIVLEYTYPRLDAAVSRARNHLLKAPFCVHPGTGRVCVPIDPDKAAEFDPTGVPVVTELLEEIDRWEAGEGDEESKVPDWDKTSLKPYVGFFKDFVTRLEKDETVGKKREREDVGESMEF</sequence>
<evidence type="ECO:0000256" key="1">
    <source>
        <dbReference type="ARBA" id="ARBA00009762"/>
    </source>
</evidence>